<comment type="similarity">
    <text evidence="1">Belongs to the NAD(P)-dependent epimerase/dehydratase family.</text>
</comment>
<dbReference type="Proteomes" id="UP000183997">
    <property type="component" value="Unassembled WGS sequence"/>
</dbReference>
<accession>A0A1M6RDU1</accession>
<protein>
    <submittedName>
        <fullName evidence="3">Nucleoside-diphosphate-sugar epimerase</fullName>
    </submittedName>
</protein>
<evidence type="ECO:0000313" key="4">
    <source>
        <dbReference type="Proteomes" id="UP000183997"/>
    </source>
</evidence>
<sequence length="300" mass="33440">MNKVLVTGATGFIGSNLVKRLLKDDVEVHIITRIASQVEQSAIKDLPVVIHRHDGTTAGIIRIFQKAQPEVVFHLAAKFVAEHENRDIEELVNGNLLFGVQLLEAMAATGVRQLVNTGTAWQHFEQEAYNPVNLYAATKQAFETLASYYVRTGFLKMITLKLLDTYGPNDPRGKLFALFERVASSGERLKMSLGEQRLGFVYIDDVVDAFVLAGRTVEDLPKGDLTSYTIAPEWLCSLREIAGLYEMVSGKHLNIGWGERPYRRREVMEPYVGTKLPGWEAKVGLVDGIKKCLEGCGFKP</sequence>
<dbReference type="Gene3D" id="3.90.25.10">
    <property type="entry name" value="UDP-galactose 4-epimerase, domain 1"/>
    <property type="match status" value="1"/>
</dbReference>
<evidence type="ECO:0000259" key="2">
    <source>
        <dbReference type="Pfam" id="PF01370"/>
    </source>
</evidence>
<dbReference type="PANTHER" id="PTHR43000">
    <property type="entry name" value="DTDP-D-GLUCOSE 4,6-DEHYDRATASE-RELATED"/>
    <property type="match status" value="1"/>
</dbReference>
<dbReference type="CDD" id="cd08946">
    <property type="entry name" value="SDR_e"/>
    <property type="match status" value="1"/>
</dbReference>
<keyword evidence="4" id="KW-1185">Reference proteome</keyword>
<feature type="domain" description="NAD-dependent epimerase/dehydratase" evidence="2">
    <location>
        <begin position="4"/>
        <end position="224"/>
    </location>
</feature>
<dbReference type="Pfam" id="PF01370">
    <property type="entry name" value="Epimerase"/>
    <property type="match status" value="1"/>
</dbReference>
<reference evidence="4" key="1">
    <citation type="submission" date="2016-11" db="EMBL/GenBank/DDBJ databases">
        <authorList>
            <person name="Varghese N."/>
            <person name="Submissions S."/>
        </authorList>
    </citation>
    <scope>NUCLEOTIDE SEQUENCE [LARGE SCALE GENOMIC DNA]</scope>
    <source>
        <strain evidence="4">DSM 10349</strain>
    </source>
</reference>
<dbReference type="RefSeq" id="WP_072912440.1">
    <property type="nucleotide sequence ID" value="NZ_FRAR01000010.1"/>
</dbReference>
<evidence type="ECO:0000313" key="3">
    <source>
        <dbReference type="EMBL" id="SHK30612.1"/>
    </source>
</evidence>
<organism evidence="3 4">
    <name type="scientific">Desulforamulus aeronauticus DSM 10349</name>
    <dbReference type="NCBI Taxonomy" id="1121421"/>
    <lineage>
        <taxon>Bacteria</taxon>
        <taxon>Bacillati</taxon>
        <taxon>Bacillota</taxon>
        <taxon>Clostridia</taxon>
        <taxon>Eubacteriales</taxon>
        <taxon>Peptococcaceae</taxon>
        <taxon>Desulforamulus</taxon>
    </lineage>
</organism>
<dbReference type="OrthoDB" id="244102at2"/>
<dbReference type="InterPro" id="IPR036291">
    <property type="entry name" value="NAD(P)-bd_dom_sf"/>
</dbReference>
<dbReference type="AlphaFoldDB" id="A0A1M6RDU1"/>
<dbReference type="STRING" id="1121421.SAMN02745123_01444"/>
<dbReference type="InterPro" id="IPR001509">
    <property type="entry name" value="Epimerase_deHydtase"/>
</dbReference>
<proteinExistence type="inferred from homology"/>
<dbReference type="EMBL" id="FRAR01000010">
    <property type="protein sequence ID" value="SHK30612.1"/>
    <property type="molecule type" value="Genomic_DNA"/>
</dbReference>
<name>A0A1M6RDU1_9FIRM</name>
<dbReference type="SUPFAM" id="SSF51735">
    <property type="entry name" value="NAD(P)-binding Rossmann-fold domains"/>
    <property type="match status" value="1"/>
</dbReference>
<gene>
    <name evidence="3" type="ORF">SAMN02745123_01444</name>
</gene>
<dbReference type="Gene3D" id="3.40.50.720">
    <property type="entry name" value="NAD(P)-binding Rossmann-like Domain"/>
    <property type="match status" value="1"/>
</dbReference>
<evidence type="ECO:0000256" key="1">
    <source>
        <dbReference type="ARBA" id="ARBA00007637"/>
    </source>
</evidence>